<dbReference type="SUPFAM" id="SSF51905">
    <property type="entry name" value="FAD/NAD(P)-binding domain"/>
    <property type="match status" value="1"/>
</dbReference>
<dbReference type="PROSITE" id="PS50206">
    <property type="entry name" value="RHODANESE_3"/>
    <property type="match status" value="1"/>
</dbReference>
<proteinExistence type="predicted"/>
<dbReference type="PRINTS" id="PR00757">
    <property type="entry name" value="AMINEOXDASEF"/>
</dbReference>
<evidence type="ECO:0000256" key="3">
    <source>
        <dbReference type="PIRSR" id="PIRSR601613-1"/>
    </source>
</evidence>
<evidence type="ECO:0000313" key="6">
    <source>
        <dbReference type="Proteomes" id="UP000241639"/>
    </source>
</evidence>
<dbReference type="InterPro" id="IPR001613">
    <property type="entry name" value="Flavin_amine_oxidase"/>
</dbReference>
<dbReference type="Pfam" id="PF01593">
    <property type="entry name" value="Amino_oxidase"/>
    <property type="match status" value="1"/>
</dbReference>
<feature type="binding site" evidence="3">
    <location>
        <position position="219"/>
    </location>
    <ligand>
        <name>FAD</name>
        <dbReference type="ChEBI" id="CHEBI:57692"/>
    </ligand>
</feature>
<comment type="cofactor">
    <cofactor evidence="1">
        <name>FAD</name>
        <dbReference type="ChEBI" id="CHEBI:57692"/>
    </cofactor>
</comment>
<sequence>MQTSDVAIIGGGLSGLTAAVYLAQAGFKVTVLEKSKQWGGRAQTVVKQGAMLNLGGHALYRGGEADTILTELGVELQGGSPLAKGFSMVWKNELFSFSTNPIGLISSKLLSASGKIDFIKLMIKLMKADLNAFATLSLREWAEQEIGDPMVRHIFYAFCRTATFMHDPDRQSAQSAISQLRLGMKKGVLYIDGGWQTIVDQLREKAIHAGATVINNKTVTKVEPRDRIHRLHFADDEYLDCAFAIMATSPTAAYRLLQNAEQTSLHRWQEKAHPVRVACLDLALKRLPHSKRHTALWLDQPLFFTHHSRVSQLSRHGDHVVHLFKYIGPHGSSPEEDERQLEQAVDLLHPGWRREVVVRQYLPNMAVVYDAPTIDKKGINPGPAIPEIAGLYVAGDWAGHGEQLANAAFASAKRAAQAVIGDYKKRREEDEVGNRKLLSVL</sequence>
<keyword evidence="6" id="KW-1185">Reference proteome</keyword>
<reference evidence="5 6" key="1">
    <citation type="submission" date="2018-04" db="EMBL/GenBank/DDBJ databases">
        <title>Genomic Encyclopedia of Archaeal and Bacterial Type Strains, Phase II (KMG-II): from individual species to whole genera.</title>
        <authorList>
            <person name="Goeker M."/>
        </authorList>
    </citation>
    <scope>NUCLEOTIDE SEQUENCE [LARGE SCALE GENOMIC DNA]</scope>
    <source>
        <strain evidence="5 6">DSM 45169</strain>
    </source>
</reference>
<dbReference type="RefSeq" id="WP_245891134.1">
    <property type="nucleotide sequence ID" value="NZ_PZZP01000001.1"/>
</dbReference>
<dbReference type="EMBL" id="PZZP01000001">
    <property type="protein sequence ID" value="PTM59660.1"/>
    <property type="molecule type" value="Genomic_DNA"/>
</dbReference>
<protein>
    <submittedName>
        <fullName evidence="5">Phytoene dehydrogenase-like protein</fullName>
    </submittedName>
</protein>
<dbReference type="AlphaFoldDB" id="A0A2T4ZCQ3"/>
<dbReference type="Gene3D" id="3.90.660.50">
    <property type="match status" value="1"/>
</dbReference>
<dbReference type="Proteomes" id="UP000241639">
    <property type="component" value="Unassembled WGS sequence"/>
</dbReference>
<feature type="binding site" evidence="3">
    <location>
        <position position="14"/>
    </location>
    <ligand>
        <name>FAD</name>
        <dbReference type="ChEBI" id="CHEBI:57692"/>
    </ligand>
</feature>
<evidence type="ECO:0000256" key="1">
    <source>
        <dbReference type="ARBA" id="ARBA00001974"/>
    </source>
</evidence>
<evidence type="ECO:0000313" key="5">
    <source>
        <dbReference type="EMBL" id="PTM59660.1"/>
    </source>
</evidence>
<dbReference type="PANTHER" id="PTHR42923">
    <property type="entry name" value="PROTOPORPHYRINOGEN OXIDASE"/>
    <property type="match status" value="1"/>
</dbReference>
<feature type="domain" description="Rhodanese" evidence="4">
    <location>
        <begin position="10"/>
        <end position="47"/>
    </location>
</feature>
<dbReference type="InterPro" id="IPR050464">
    <property type="entry name" value="Zeta_carotene_desat/Oxidored"/>
</dbReference>
<dbReference type="Gene3D" id="3.50.50.60">
    <property type="entry name" value="FAD/NAD(P)-binding domain"/>
    <property type="match status" value="1"/>
</dbReference>
<dbReference type="InterPro" id="IPR002937">
    <property type="entry name" value="Amino_oxidase"/>
</dbReference>
<accession>A0A2T4ZCQ3</accession>
<dbReference type="InterPro" id="IPR036188">
    <property type="entry name" value="FAD/NAD-bd_sf"/>
</dbReference>
<evidence type="ECO:0000256" key="2">
    <source>
        <dbReference type="ARBA" id="ARBA00023002"/>
    </source>
</evidence>
<comment type="caution">
    <text evidence="5">The sequence shown here is derived from an EMBL/GenBank/DDBJ whole genome shotgun (WGS) entry which is preliminary data.</text>
</comment>
<dbReference type="InterPro" id="IPR001763">
    <property type="entry name" value="Rhodanese-like_dom"/>
</dbReference>
<name>A0A2T4ZCQ3_9BACL</name>
<organism evidence="5 6">
    <name type="scientific">Desmospora activa DSM 45169</name>
    <dbReference type="NCBI Taxonomy" id="1121389"/>
    <lineage>
        <taxon>Bacteria</taxon>
        <taxon>Bacillati</taxon>
        <taxon>Bacillota</taxon>
        <taxon>Bacilli</taxon>
        <taxon>Bacillales</taxon>
        <taxon>Thermoactinomycetaceae</taxon>
        <taxon>Desmospora</taxon>
    </lineage>
</organism>
<evidence type="ECO:0000259" key="4">
    <source>
        <dbReference type="PROSITE" id="PS50206"/>
    </source>
</evidence>
<gene>
    <name evidence="5" type="ORF">C8J48_2289</name>
</gene>
<dbReference type="PANTHER" id="PTHR42923:SF3">
    <property type="entry name" value="PROTOPORPHYRINOGEN OXIDASE"/>
    <property type="match status" value="1"/>
</dbReference>
<dbReference type="GO" id="GO:0016491">
    <property type="term" value="F:oxidoreductase activity"/>
    <property type="evidence" value="ECO:0007669"/>
    <property type="project" value="UniProtKB-KW"/>
</dbReference>
<keyword evidence="2" id="KW-0560">Oxidoreductase</keyword>